<protein>
    <submittedName>
        <fullName evidence="1">Uncharacterized protein</fullName>
    </submittedName>
</protein>
<reference evidence="2" key="1">
    <citation type="submission" date="2015-01" db="EMBL/GenBank/DDBJ databases">
        <authorList>
            <person name="Aksoy S."/>
            <person name="Warren W."/>
            <person name="Wilson R.K."/>
        </authorList>
    </citation>
    <scope>NUCLEOTIDE SEQUENCE [LARGE SCALE GENOMIC DNA]</scope>
    <source>
        <strain evidence="2">IAEA</strain>
    </source>
</reference>
<evidence type="ECO:0000313" key="2">
    <source>
        <dbReference type="Proteomes" id="UP000092460"/>
    </source>
</evidence>
<name>A0A1B0B400_9MUSC</name>
<dbReference type="Proteomes" id="UP000092460">
    <property type="component" value="Unassembled WGS sequence"/>
</dbReference>
<dbReference type="EnsemblMetazoa" id="GPPI018115-RA">
    <property type="protein sequence ID" value="GPPI018115-PA"/>
    <property type="gene ID" value="GPPI018115"/>
</dbReference>
<dbReference type="AlphaFoldDB" id="A0A1B0B400"/>
<evidence type="ECO:0000313" key="1">
    <source>
        <dbReference type="EnsemblMetazoa" id="GPPI018115-PA"/>
    </source>
</evidence>
<proteinExistence type="predicted"/>
<sequence length="71" mass="8027">MSILPSSKYHCHKKRSAFTIDTFGAGFQNKCGLLVDIKRKRLVDPLTNSSVDAITMQNLQRHAIHVIFLSK</sequence>
<organism evidence="1 2">
    <name type="scientific">Glossina palpalis gambiensis</name>
    <dbReference type="NCBI Taxonomy" id="67801"/>
    <lineage>
        <taxon>Eukaryota</taxon>
        <taxon>Metazoa</taxon>
        <taxon>Ecdysozoa</taxon>
        <taxon>Arthropoda</taxon>
        <taxon>Hexapoda</taxon>
        <taxon>Insecta</taxon>
        <taxon>Pterygota</taxon>
        <taxon>Neoptera</taxon>
        <taxon>Endopterygota</taxon>
        <taxon>Diptera</taxon>
        <taxon>Brachycera</taxon>
        <taxon>Muscomorpha</taxon>
        <taxon>Hippoboscoidea</taxon>
        <taxon>Glossinidae</taxon>
        <taxon>Glossina</taxon>
    </lineage>
</organism>
<reference evidence="1" key="2">
    <citation type="submission" date="2020-05" db="UniProtKB">
        <authorList>
            <consortium name="EnsemblMetazoa"/>
        </authorList>
    </citation>
    <scope>IDENTIFICATION</scope>
    <source>
        <strain evidence="1">IAEA</strain>
    </source>
</reference>
<dbReference type="VEuPathDB" id="VectorBase:GPPI018115"/>
<keyword evidence="2" id="KW-1185">Reference proteome</keyword>
<dbReference type="EMBL" id="JXJN01008130">
    <property type="status" value="NOT_ANNOTATED_CDS"/>
    <property type="molecule type" value="Genomic_DNA"/>
</dbReference>
<accession>A0A1B0B400</accession>